<gene>
    <name evidence="2" type="ORF">PDE001_LOCUS4208</name>
</gene>
<name>A0AAV0TYH0_9STRA</name>
<protein>
    <submittedName>
        <fullName evidence="2">Uncharacterized protein</fullName>
    </submittedName>
</protein>
<dbReference type="Proteomes" id="UP001162029">
    <property type="component" value="Unassembled WGS sequence"/>
</dbReference>
<feature type="region of interest" description="Disordered" evidence="1">
    <location>
        <begin position="105"/>
        <end position="124"/>
    </location>
</feature>
<evidence type="ECO:0000313" key="3">
    <source>
        <dbReference type="Proteomes" id="UP001162029"/>
    </source>
</evidence>
<comment type="caution">
    <text evidence="2">The sequence shown here is derived from an EMBL/GenBank/DDBJ whole genome shotgun (WGS) entry which is preliminary data.</text>
</comment>
<dbReference type="AlphaFoldDB" id="A0AAV0TYH0"/>
<evidence type="ECO:0000256" key="1">
    <source>
        <dbReference type="SAM" id="MobiDB-lite"/>
    </source>
</evidence>
<sequence>MQWLALWLQQRFGAVVDEELSPTVRQQLDVIVDSFAELKRQQQLMHTALEGLRLSQTCCCEAGHHLETPSRTLDTETTTRLSATQEHLLIAQELDDYVELTFQDEARGEQQPMVDSGLVSSTGT</sequence>
<accession>A0AAV0TYH0</accession>
<keyword evidence="3" id="KW-1185">Reference proteome</keyword>
<organism evidence="2 3">
    <name type="scientific">Peronospora destructor</name>
    <dbReference type="NCBI Taxonomy" id="86335"/>
    <lineage>
        <taxon>Eukaryota</taxon>
        <taxon>Sar</taxon>
        <taxon>Stramenopiles</taxon>
        <taxon>Oomycota</taxon>
        <taxon>Peronosporomycetes</taxon>
        <taxon>Peronosporales</taxon>
        <taxon>Peronosporaceae</taxon>
        <taxon>Peronospora</taxon>
    </lineage>
</organism>
<dbReference type="EMBL" id="CANTFM010000759">
    <property type="protein sequence ID" value="CAI5729234.1"/>
    <property type="molecule type" value="Genomic_DNA"/>
</dbReference>
<evidence type="ECO:0000313" key="2">
    <source>
        <dbReference type="EMBL" id="CAI5729234.1"/>
    </source>
</evidence>
<proteinExistence type="predicted"/>
<reference evidence="2" key="1">
    <citation type="submission" date="2022-12" db="EMBL/GenBank/DDBJ databases">
        <authorList>
            <person name="Webb A."/>
        </authorList>
    </citation>
    <scope>NUCLEOTIDE SEQUENCE</scope>
    <source>
        <strain evidence="2">Pd1</strain>
    </source>
</reference>